<evidence type="ECO:0000256" key="6">
    <source>
        <dbReference type="ARBA" id="ARBA00023136"/>
    </source>
</evidence>
<evidence type="ECO:0008006" key="11">
    <source>
        <dbReference type="Google" id="ProtNLM"/>
    </source>
</evidence>
<comment type="caution">
    <text evidence="9">The sequence shown here is derived from an EMBL/GenBank/DDBJ whole genome shotgun (WGS) entry which is preliminary data.</text>
</comment>
<accession>A0A840ERA6</accession>
<evidence type="ECO:0000313" key="10">
    <source>
        <dbReference type="Proteomes" id="UP000553034"/>
    </source>
</evidence>
<dbReference type="Gene3D" id="2.40.160.60">
    <property type="entry name" value="Outer membrane protein transport protein (OMPP1/FadL/TodX)"/>
    <property type="match status" value="1"/>
</dbReference>
<sequence>MNKKYILPLLLSIFTIPFVSNAQIMDDSFNYTYEQLYGTPRFVAMSGAFGALGGDLSALKVNPAGSAVFSSSTASFTLNNQTYTNSASIGNVNTNTKNNVFSISQAGAVFVFNDYNTKSTINKFSVALNFETKNSLNNKIFGFGNNNYSIGDYFASQANGIPLSTFNNLSSNLTNAYIELGDRHYRGLSNRAMQNAFLGYETFIINPTSNNNNTTTYQNNFNGTSYNKAYEYRATGYNGVLVANAAMALKDKIYLGLNLNSHFINYEKRNYAYEETKSPASNISSVDFENFQNTIGTGFSVQIGAIAKLTNSLRVGASYHSPTWYTISDETSQFLESFDSSNNKYYTVAPDVINLYPNYDLRTPSKLNASVAYIVSNKAIISFDYGYQDYANIKYYANNYDPIYFDNLNHFIKNNYKAVSTYKVGAEYRIKALSLRGGYRYEESPYKNNLYMSDLEGFSFGLGYTFYNIRIDASYDYSDRDYTNNFQHSNQTASVNHERNNISLGISFNF</sequence>
<evidence type="ECO:0000256" key="7">
    <source>
        <dbReference type="ARBA" id="ARBA00023237"/>
    </source>
</evidence>
<keyword evidence="7" id="KW-0998">Cell outer membrane</keyword>
<evidence type="ECO:0000256" key="4">
    <source>
        <dbReference type="ARBA" id="ARBA00022692"/>
    </source>
</evidence>
<keyword evidence="4" id="KW-0812">Transmembrane</keyword>
<dbReference type="GO" id="GO:0015483">
    <property type="term" value="F:long-chain fatty acid transporting porin activity"/>
    <property type="evidence" value="ECO:0007669"/>
    <property type="project" value="TreeGrafter"/>
</dbReference>
<reference evidence="9 10" key="1">
    <citation type="submission" date="2020-08" db="EMBL/GenBank/DDBJ databases">
        <title>Genomic Encyclopedia of Type Strains, Phase IV (KMG-IV): sequencing the most valuable type-strain genomes for metagenomic binning, comparative biology and taxonomic classification.</title>
        <authorList>
            <person name="Goeker M."/>
        </authorList>
    </citation>
    <scope>NUCLEOTIDE SEQUENCE [LARGE SCALE GENOMIC DNA]</scope>
    <source>
        <strain evidence="9 10">DSM 29568</strain>
    </source>
</reference>
<dbReference type="PANTHER" id="PTHR35093:SF8">
    <property type="entry name" value="OUTER MEMBRANE PROTEIN NMB0088-RELATED"/>
    <property type="match status" value="1"/>
</dbReference>
<keyword evidence="5 8" id="KW-0732">Signal</keyword>
<evidence type="ECO:0000256" key="8">
    <source>
        <dbReference type="SAM" id="SignalP"/>
    </source>
</evidence>
<name>A0A840ERA6_9FLAO</name>
<organism evidence="9 10">
    <name type="scientific">Mesonia hippocampi</name>
    <dbReference type="NCBI Taxonomy" id="1628250"/>
    <lineage>
        <taxon>Bacteria</taxon>
        <taxon>Pseudomonadati</taxon>
        <taxon>Bacteroidota</taxon>
        <taxon>Flavobacteriia</taxon>
        <taxon>Flavobacteriales</taxon>
        <taxon>Flavobacteriaceae</taxon>
        <taxon>Mesonia</taxon>
    </lineage>
</organism>
<dbReference type="SUPFAM" id="SSF56935">
    <property type="entry name" value="Porins"/>
    <property type="match status" value="1"/>
</dbReference>
<dbReference type="PANTHER" id="PTHR35093">
    <property type="entry name" value="OUTER MEMBRANE PROTEIN NMB0088-RELATED"/>
    <property type="match status" value="1"/>
</dbReference>
<protein>
    <recommendedName>
        <fullName evidence="11">Transporter</fullName>
    </recommendedName>
</protein>
<comment type="subcellular location">
    <subcellularLocation>
        <location evidence="1">Cell outer membrane</location>
        <topology evidence="1">Multi-pass membrane protein</topology>
    </subcellularLocation>
</comment>
<keyword evidence="6" id="KW-0472">Membrane</keyword>
<comment type="similarity">
    <text evidence="2">Belongs to the OmpP1/FadL family.</text>
</comment>
<dbReference type="AlphaFoldDB" id="A0A840ERA6"/>
<feature type="signal peptide" evidence="8">
    <location>
        <begin position="1"/>
        <end position="22"/>
    </location>
</feature>
<evidence type="ECO:0000256" key="5">
    <source>
        <dbReference type="ARBA" id="ARBA00022729"/>
    </source>
</evidence>
<dbReference type="RefSeq" id="WP_183477918.1">
    <property type="nucleotide sequence ID" value="NZ_JACIFO010000007.1"/>
</dbReference>
<dbReference type="InterPro" id="IPR005017">
    <property type="entry name" value="OMPP1/FadL/TodX"/>
</dbReference>
<evidence type="ECO:0000256" key="3">
    <source>
        <dbReference type="ARBA" id="ARBA00022452"/>
    </source>
</evidence>
<proteinExistence type="inferred from homology"/>
<gene>
    <name evidence="9" type="ORF">GGR32_001873</name>
</gene>
<feature type="chain" id="PRO_5032546399" description="Transporter" evidence="8">
    <location>
        <begin position="23"/>
        <end position="510"/>
    </location>
</feature>
<evidence type="ECO:0000256" key="1">
    <source>
        <dbReference type="ARBA" id="ARBA00004571"/>
    </source>
</evidence>
<keyword evidence="3" id="KW-1134">Transmembrane beta strand</keyword>
<dbReference type="EMBL" id="JACIFO010000007">
    <property type="protein sequence ID" value="MBB4119571.1"/>
    <property type="molecule type" value="Genomic_DNA"/>
</dbReference>
<keyword evidence="10" id="KW-1185">Reference proteome</keyword>
<evidence type="ECO:0000313" key="9">
    <source>
        <dbReference type="EMBL" id="MBB4119571.1"/>
    </source>
</evidence>
<dbReference type="GO" id="GO:0009279">
    <property type="term" value="C:cell outer membrane"/>
    <property type="evidence" value="ECO:0007669"/>
    <property type="project" value="UniProtKB-SubCell"/>
</dbReference>
<dbReference type="Proteomes" id="UP000553034">
    <property type="component" value="Unassembled WGS sequence"/>
</dbReference>
<evidence type="ECO:0000256" key="2">
    <source>
        <dbReference type="ARBA" id="ARBA00008163"/>
    </source>
</evidence>